<comment type="caution">
    <text evidence="1">The sequence shown here is derived from an EMBL/GenBank/DDBJ whole genome shotgun (WGS) entry which is preliminary data.</text>
</comment>
<name>A0A6A3I6N5_9STRA</name>
<dbReference type="AlphaFoldDB" id="A0A6A3I6N5"/>
<dbReference type="EMBL" id="QXFV01003539">
    <property type="protein sequence ID" value="KAE8975864.1"/>
    <property type="molecule type" value="Genomic_DNA"/>
</dbReference>
<feature type="non-terminal residue" evidence="1">
    <location>
        <position position="1"/>
    </location>
</feature>
<accession>A0A6A3I6N5</accession>
<dbReference type="Proteomes" id="UP000429607">
    <property type="component" value="Unassembled WGS sequence"/>
</dbReference>
<dbReference type="InterPro" id="IPR016064">
    <property type="entry name" value="NAD/diacylglycerol_kinase_sf"/>
</dbReference>
<proteinExistence type="predicted"/>
<organism evidence="1 2">
    <name type="scientific">Phytophthora rubi</name>
    <dbReference type="NCBI Taxonomy" id="129364"/>
    <lineage>
        <taxon>Eukaryota</taxon>
        <taxon>Sar</taxon>
        <taxon>Stramenopiles</taxon>
        <taxon>Oomycota</taxon>
        <taxon>Peronosporomycetes</taxon>
        <taxon>Peronosporales</taxon>
        <taxon>Peronosporaceae</taxon>
        <taxon>Phytophthora</taxon>
    </lineage>
</organism>
<dbReference type="SUPFAM" id="SSF111331">
    <property type="entry name" value="NAD kinase/diacylglycerol kinase-like"/>
    <property type="match status" value="1"/>
</dbReference>
<protein>
    <submittedName>
        <fullName evidence="1">Uncharacterized protein</fullName>
    </submittedName>
</protein>
<evidence type="ECO:0000313" key="2">
    <source>
        <dbReference type="Proteomes" id="UP000429607"/>
    </source>
</evidence>
<evidence type="ECO:0000313" key="1">
    <source>
        <dbReference type="EMBL" id="KAE8975864.1"/>
    </source>
</evidence>
<gene>
    <name evidence="1" type="ORF">PR001_g25578</name>
</gene>
<dbReference type="Gene3D" id="2.60.200.40">
    <property type="match status" value="1"/>
</dbReference>
<sequence length="63" mass="7126">KLFGLYIMGKELQSPLVSYLKVKAVEVEPDQLEDCMNIDGEVLEGGPWRMEVVPSLFKVLSEK</sequence>
<reference evidence="1 2" key="1">
    <citation type="submission" date="2018-09" db="EMBL/GenBank/DDBJ databases">
        <title>Genomic investigation of the strawberry pathogen Phytophthora fragariae indicates pathogenicity is determined by transcriptional variation in three key races.</title>
        <authorList>
            <person name="Adams T.M."/>
            <person name="Armitage A.D."/>
            <person name="Sobczyk M.K."/>
            <person name="Bates H.J."/>
            <person name="Dunwell J.M."/>
            <person name="Nellist C.F."/>
            <person name="Harrison R.J."/>
        </authorList>
    </citation>
    <scope>NUCLEOTIDE SEQUENCE [LARGE SCALE GENOMIC DNA]</scope>
    <source>
        <strain evidence="1 2">SCRP249</strain>
    </source>
</reference>